<sequence>MSSAGQPSSAEDHAHPLATPPHTEVTSSTTGRASRAKPASFTGRASCADLASLHQPRLSRQAGLHLRRPRLSRRAGLRYHRLRHSAPSRSPTPPPNDTALTRCNRLPHPQLAVRGRHASGDRSHRHRSRCCRTHHRASSHRATAVTGQPLTPPLRRAPRPQPPHRQPQPPPPRVLPRLPQTTTAAATGTAAVEPRAAVAAMLPLSLAPLPPGPAARAPSPAHMSSPRQLPPAAVQASSPPPPLPTPRRCRRLVAPVLPPFTRRRATALSATNHTPSGRIRPGDGQIRRRWRRIRRLLAGMGRRRRSPNRRCSPPLHA</sequence>
<proteinExistence type="predicted"/>
<feature type="region of interest" description="Disordered" evidence="1">
    <location>
        <begin position="211"/>
        <end position="248"/>
    </location>
</feature>
<protein>
    <submittedName>
        <fullName evidence="2">Uncharacterized protein</fullName>
    </submittedName>
</protein>
<feature type="compositionally biased region" description="Pro residues" evidence="1">
    <location>
        <begin position="159"/>
        <end position="174"/>
    </location>
</feature>
<feature type="region of interest" description="Disordered" evidence="1">
    <location>
        <begin position="1"/>
        <end position="178"/>
    </location>
</feature>
<gene>
    <name evidence="2" type="ORF">P0022E03.5</name>
</gene>
<feature type="region of interest" description="Disordered" evidence="1">
    <location>
        <begin position="263"/>
        <end position="317"/>
    </location>
</feature>
<reference evidence="3" key="2">
    <citation type="journal article" date="2008" name="Nucleic Acids Res.">
        <title>The rice annotation project database (RAP-DB): 2008 update.</title>
        <authorList>
            <consortium name="The rice annotation project (RAP)"/>
        </authorList>
    </citation>
    <scope>GENOME REANNOTATION</scope>
    <source>
        <strain evidence="3">cv. Nipponbare</strain>
    </source>
</reference>
<dbReference type="Proteomes" id="UP000000763">
    <property type="component" value="Chromosome 7"/>
</dbReference>
<reference evidence="3" key="1">
    <citation type="journal article" date="2005" name="Nature">
        <title>The map-based sequence of the rice genome.</title>
        <authorList>
            <consortium name="International rice genome sequencing project (IRGSP)"/>
            <person name="Matsumoto T."/>
            <person name="Wu J."/>
            <person name="Kanamori H."/>
            <person name="Katayose Y."/>
            <person name="Fujisawa M."/>
            <person name="Namiki N."/>
            <person name="Mizuno H."/>
            <person name="Yamamoto K."/>
            <person name="Antonio B.A."/>
            <person name="Baba T."/>
            <person name="Sakata K."/>
            <person name="Nagamura Y."/>
            <person name="Aoki H."/>
            <person name="Arikawa K."/>
            <person name="Arita K."/>
            <person name="Bito T."/>
            <person name="Chiden Y."/>
            <person name="Fujitsuka N."/>
            <person name="Fukunaka R."/>
            <person name="Hamada M."/>
            <person name="Harada C."/>
            <person name="Hayashi A."/>
            <person name="Hijishita S."/>
            <person name="Honda M."/>
            <person name="Hosokawa S."/>
            <person name="Ichikawa Y."/>
            <person name="Idonuma A."/>
            <person name="Iijima M."/>
            <person name="Ikeda M."/>
            <person name="Ikeno M."/>
            <person name="Ito K."/>
            <person name="Ito S."/>
            <person name="Ito T."/>
            <person name="Ito Y."/>
            <person name="Ito Y."/>
            <person name="Iwabuchi A."/>
            <person name="Kamiya K."/>
            <person name="Karasawa W."/>
            <person name="Kurita K."/>
            <person name="Katagiri S."/>
            <person name="Kikuta A."/>
            <person name="Kobayashi H."/>
            <person name="Kobayashi N."/>
            <person name="Machita K."/>
            <person name="Maehara T."/>
            <person name="Masukawa M."/>
            <person name="Mizubayashi T."/>
            <person name="Mukai Y."/>
            <person name="Nagasaki H."/>
            <person name="Nagata Y."/>
            <person name="Naito S."/>
            <person name="Nakashima M."/>
            <person name="Nakama Y."/>
            <person name="Nakamichi Y."/>
            <person name="Nakamura M."/>
            <person name="Meguro A."/>
            <person name="Negishi M."/>
            <person name="Ohta I."/>
            <person name="Ohta T."/>
            <person name="Okamoto M."/>
            <person name="Ono N."/>
            <person name="Saji S."/>
            <person name="Sakaguchi M."/>
            <person name="Sakai K."/>
            <person name="Shibata M."/>
            <person name="Shimokawa T."/>
            <person name="Song J."/>
            <person name="Takazaki Y."/>
            <person name="Terasawa K."/>
            <person name="Tsugane M."/>
            <person name="Tsuji K."/>
            <person name="Ueda S."/>
            <person name="Waki K."/>
            <person name="Yamagata H."/>
            <person name="Yamamoto M."/>
            <person name="Yamamoto S."/>
            <person name="Yamane H."/>
            <person name="Yoshiki S."/>
            <person name="Yoshihara R."/>
            <person name="Yukawa K."/>
            <person name="Zhong H."/>
            <person name="Yano M."/>
            <person name="Yuan Q."/>
            <person name="Ouyang S."/>
            <person name="Liu J."/>
            <person name="Jones K.M."/>
            <person name="Gansberger K."/>
            <person name="Moffat K."/>
            <person name="Hill J."/>
            <person name="Bera J."/>
            <person name="Fadrosh D."/>
            <person name="Jin S."/>
            <person name="Johri S."/>
            <person name="Kim M."/>
            <person name="Overton L."/>
            <person name="Reardon M."/>
            <person name="Tsitrin T."/>
            <person name="Vuong H."/>
            <person name="Weaver B."/>
            <person name="Ciecko A."/>
            <person name="Tallon L."/>
            <person name="Jackson J."/>
            <person name="Pai G."/>
            <person name="Aken S.V."/>
            <person name="Utterback T."/>
            <person name="Reidmuller S."/>
            <person name="Feldblyum T."/>
            <person name="Hsiao J."/>
            <person name="Zismann V."/>
            <person name="Iobst S."/>
            <person name="de Vazeille A.R."/>
            <person name="Buell C.R."/>
            <person name="Ying K."/>
            <person name="Li Y."/>
            <person name="Lu T."/>
            <person name="Huang Y."/>
            <person name="Zhao Q."/>
            <person name="Feng Q."/>
            <person name="Zhang L."/>
            <person name="Zhu J."/>
            <person name="Weng Q."/>
            <person name="Mu J."/>
            <person name="Lu Y."/>
            <person name="Fan D."/>
            <person name="Liu Y."/>
            <person name="Guan J."/>
            <person name="Zhang Y."/>
            <person name="Yu S."/>
            <person name="Liu X."/>
            <person name="Zhang Y."/>
            <person name="Hong G."/>
            <person name="Han B."/>
            <person name="Choisne N."/>
            <person name="Demange N."/>
            <person name="Orjeda G."/>
            <person name="Samain S."/>
            <person name="Cattolico L."/>
            <person name="Pelletier E."/>
            <person name="Couloux A."/>
            <person name="Segurens B."/>
            <person name="Wincker P."/>
            <person name="D'Hont A."/>
            <person name="Scarpelli C."/>
            <person name="Weissenbach J."/>
            <person name="Salanoubat M."/>
            <person name="Quetier F."/>
            <person name="Yu Y."/>
            <person name="Kim H.R."/>
            <person name="Rambo T."/>
            <person name="Currie J."/>
            <person name="Collura K."/>
            <person name="Luo M."/>
            <person name="Yang T."/>
            <person name="Ammiraju J.S.S."/>
            <person name="Engler F."/>
            <person name="Soderlund C."/>
            <person name="Wing R.A."/>
            <person name="Palmer L.E."/>
            <person name="de la Bastide M."/>
            <person name="Spiegel L."/>
            <person name="Nascimento L."/>
            <person name="Zutavern T."/>
            <person name="O'Shaughnessy A."/>
            <person name="Dike S."/>
            <person name="Dedhia N."/>
            <person name="Preston R."/>
            <person name="Balija V."/>
            <person name="McCombie W.R."/>
            <person name="Chow T."/>
            <person name="Chen H."/>
            <person name="Chung M."/>
            <person name="Chen C."/>
            <person name="Shaw J."/>
            <person name="Wu H."/>
            <person name="Hsiao K."/>
            <person name="Chao Y."/>
            <person name="Chu M."/>
            <person name="Cheng C."/>
            <person name="Hour A."/>
            <person name="Lee P."/>
            <person name="Lin S."/>
            <person name="Lin Y."/>
            <person name="Liou J."/>
            <person name="Liu S."/>
            <person name="Hsing Y."/>
            <person name="Raghuvanshi S."/>
            <person name="Mohanty A."/>
            <person name="Bharti A.K."/>
            <person name="Gaur A."/>
            <person name="Gupta V."/>
            <person name="Kumar D."/>
            <person name="Ravi V."/>
            <person name="Vij S."/>
            <person name="Kapur A."/>
            <person name="Khurana P."/>
            <person name="Khurana P."/>
            <person name="Khurana J.P."/>
            <person name="Tyagi A.K."/>
            <person name="Gaikwad K."/>
            <person name="Singh A."/>
            <person name="Dalal V."/>
            <person name="Srivastava S."/>
            <person name="Dixit A."/>
            <person name="Pal A.K."/>
            <person name="Ghazi I.A."/>
            <person name="Yadav M."/>
            <person name="Pandit A."/>
            <person name="Bhargava A."/>
            <person name="Sureshbabu K."/>
            <person name="Batra K."/>
            <person name="Sharma T.R."/>
            <person name="Mohapatra T."/>
            <person name="Singh N.K."/>
            <person name="Messing J."/>
            <person name="Nelson A.B."/>
            <person name="Fuks G."/>
            <person name="Kavchok S."/>
            <person name="Keizer G."/>
            <person name="Linton E."/>
            <person name="Llaca V."/>
            <person name="Song R."/>
            <person name="Tanyolac B."/>
            <person name="Young S."/>
            <person name="Ho-Il K."/>
            <person name="Hahn J.H."/>
            <person name="Sangsakoo G."/>
            <person name="Vanavichit A."/>
            <person name="de Mattos Luiz.A.T."/>
            <person name="Zimmer P.D."/>
            <person name="Malone G."/>
            <person name="Dellagostin O."/>
            <person name="de Oliveira A.C."/>
            <person name="Bevan M."/>
            <person name="Bancroft I."/>
            <person name="Minx P."/>
            <person name="Cordum H."/>
            <person name="Wilson R."/>
            <person name="Cheng Z."/>
            <person name="Jin W."/>
            <person name="Jiang J."/>
            <person name="Leong S.A."/>
            <person name="Iwama H."/>
            <person name="Gojobori T."/>
            <person name="Itoh T."/>
            <person name="Niimura Y."/>
            <person name="Fujii Y."/>
            <person name="Habara T."/>
            <person name="Sakai H."/>
            <person name="Sato Y."/>
            <person name="Wilson G."/>
            <person name="Kumar K."/>
            <person name="McCouch S."/>
            <person name="Juretic N."/>
            <person name="Hoen D."/>
            <person name="Wright S."/>
            <person name="Bruskiewich R."/>
            <person name="Bureau T."/>
            <person name="Miyao A."/>
            <person name="Hirochika H."/>
            <person name="Nishikawa T."/>
            <person name="Kadowaki K."/>
            <person name="Sugiura M."/>
            <person name="Burr B."/>
            <person name="Sasaki T."/>
        </authorList>
    </citation>
    <scope>NUCLEOTIDE SEQUENCE [LARGE SCALE GENOMIC DNA]</scope>
    <source>
        <strain evidence="3">cv. Nipponbare</strain>
    </source>
</reference>
<dbReference type="AlphaFoldDB" id="Q69VA9"/>
<dbReference type="EMBL" id="AP004263">
    <property type="protein sequence ID" value="BAD30529.1"/>
    <property type="molecule type" value="Genomic_DNA"/>
</dbReference>
<accession>Q69VA9</accession>
<organism evidence="2 3">
    <name type="scientific">Oryza sativa subsp. japonica</name>
    <name type="common">Rice</name>
    <dbReference type="NCBI Taxonomy" id="39947"/>
    <lineage>
        <taxon>Eukaryota</taxon>
        <taxon>Viridiplantae</taxon>
        <taxon>Streptophyta</taxon>
        <taxon>Embryophyta</taxon>
        <taxon>Tracheophyta</taxon>
        <taxon>Spermatophyta</taxon>
        <taxon>Magnoliopsida</taxon>
        <taxon>Liliopsida</taxon>
        <taxon>Poales</taxon>
        <taxon>Poaceae</taxon>
        <taxon>BOP clade</taxon>
        <taxon>Oryzoideae</taxon>
        <taxon>Oryzeae</taxon>
        <taxon>Oryzinae</taxon>
        <taxon>Oryza</taxon>
        <taxon>Oryza sativa</taxon>
    </lineage>
</organism>
<evidence type="ECO:0000313" key="3">
    <source>
        <dbReference type="Proteomes" id="UP000000763"/>
    </source>
</evidence>
<feature type="compositionally biased region" description="Basic residues" evidence="1">
    <location>
        <begin position="65"/>
        <end position="86"/>
    </location>
</feature>
<evidence type="ECO:0000256" key="1">
    <source>
        <dbReference type="SAM" id="MobiDB-lite"/>
    </source>
</evidence>
<feature type="compositionally biased region" description="Basic residues" evidence="1">
    <location>
        <begin position="123"/>
        <end position="139"/>
    </location>
</feature>
<evidence type="ECO:0000313" key="2">
    <source>
        <dbReference type="EMBL" id="BAD30529.1"/>
    </source>
</evidence>
<name>Q69VA9_ORYSJ</name>
<feature type="compositionally biased region" description="Basic residues" evidence="1">
    <location>
        <begin position="287"/>
        <end position="308"/>
    </location>
</feature>